<gene>
    <name evidence="1" type="ORF">Pan44_07520</name>
</gene>
<name>A0A517S9C8_9PLAN</name>
<dbReference type="InParanoid" id="A0A517S9C8"/>
<dbReference type="AlphaFoldDB" id="A0A517S9C8"/>
<dbReference type="KEGG" id="ccos:Pan44_07520"/>
<evidence type="ECO:0000313" key="2">
    <source>
        <dbReference type="Proteomes" id="UP000315700"/>
    </source>
</evidence>
<proteinExistence type="predicted"/>
<evidence type="ECO:0000313" key="1">
    <source>
        <dbReference type="EMBL" id="QDT52740.1"/>
    </source>
</evidence>
<accession>A0A517S9C8</accession>
<keyword evidence="2" id="KW-1185">Reference proteome</keyword>
<reference evidence="1 2" key="1">
    <citation type="submission" date="2019-02" db="EMBL/GenBank/DDBJ databases">
        <title>Deep-cultivation of Planctomycetes and their phenomic and genomic characterization uncovers novel biology.</title>
        <authorList>
            <person name="Wiegand S."/>
            <person name="Jogler M."/>
            <person name="Boedeker C."/>
            <person name="Pinto D."/>
            <person name="Vollmers J."/>
            <person name="Rivas-Marin E."/>
            <person name="Kohn T."/>
            <person name="Peeters S.H."/>
            <person name="Heuer A."/>
            <person name="Rast P."/>
            <person name="Oberbeckmann S."/>
            <person name="Bunk B."/>
            <person name="Jeske O."/>
            <person name="Meyerdierks A."/>
            <person name="Storesund J.E."/>
            <person name="Kallscheuer N."/>
            <person name="Luecker S."/>
            <person name="Lage O.M."/>
            <person name="Pohl T."/>
            <person name="Merkel B.J."/>
            <person name="Hornburger P."/>
            <person name="Mueller R.-W."/>
            <person name="Bruemmer F."/>
            <person name="Labrenz M."/>
            <person name="Spormann A.M."/>
            <person name="Op den Camp H."/>
            <person name="Overmann J."/>
            <person name="Amann R."/>
            <person name="Jetten M.S.M."/>
            <person name="Mascher T."/>
            <person name="Medema M.H."/>
            <person name="Devos D.P."/>
            <person name="Kaster A.-K."/>
            <person name="Ovreas L."/>
            <person name="Rohde M."/>
            <person name="Galperin M.Y."/>
            <person name="Jogler C."/>
        </authorList>
    </citation>
    <scope>NUCLEOTIDE SEQUENCE [LARGE SCALE GENOMIC DNA]</scope>
    <source>
        <strain evidence="1 2">Pan44</strain>
    </source>
</reference>
<organism evidence="1 2">
    <name type="scientific">Caulifigura coniformis</name>
    <dbReference type="NCBI Taxonomy" id="2527983"/>
    <lineage>
        <taxon>Bacteria</taxon>
        <taxon>Pseudomonadati</taxon>
        <taxon>Planctomycetota</taxon>
        <taxon>Planctomycetia</taxon>
        <taxon>Planctomycetales</taxon>
        <taxon>Planctomycetaceae</taxon>
        <taxon>Caulifigura</taxon>
    </lineage>
</organism>
<sequence length="83" mass="9496">MVSPNCPDCDAARDALHEPFCLKERCPFCGQQLPTCDCIFEVLSLSDDERQLVEEYEDDSVDPLKSICERWFAALEAKGRIPW</sequence>
<dbReference type="EMBL" id="CP036271">
    <property type="protein sequence ID" value="QDT52740.1"/>
    <property type="molecule type" value="Genomic_DNA"/>
</dbReference>
<protein>
    <submittedName>
        <fullName evidence="1">Uncharacterized protein</fullName>
    </submittedName>
</protein>
<dbReference type="Proteomes" id="UP000315700">
    <property type="component" value="Chromosome"/>
</dbReference>